<keyword evidence="3" id="KW-0808">Transferase</keyword>
<feature type="transmembrane region" description="Helical" evidence="1">
    <location>
        <begin position="120"/>
        <end position="138"/>
    </location>
</feature>
<feature type="transmembrane region" description="Helical" evidence="1">
    <location>
        <begin position="211"/>
        <end position="227"/>
    </location>
</feature>
<gene>
    <name evidence="3" type="ORF">K2U94_03925</name>
</gene>
<evidence type="ECO:0000256" key="1">
    <source>
        <dbReference type="SAM" id="Phobius"/>
    </source>
</evidence>
<name>A0ABS9Z415_9HYPH</name>
<dbReference type="InterPro" id="IPR050879">
    <property type="entry name" value="Acyltransferase_3"/>
</dbReference>
<evidence type="ECO:0000259" key="2">
    <source>
        <dbReference type="Pfam" id="PF01757"/>
    </source>
</evidence>
<dbReference type="Pfam" id="PF01757">
    <property type="entry name" value="Acyl_transf_3"/>
    <property type="match status" value="1"/>
</dbReference>
<protein>
    <submittedName>
        <fullName evidence="3">Acyltransferase</fullName>
    </submittedName>
</protein>
<sequence>MPLPVLGVCAGAVAAFGVAMATGHVLANAGFPLPSREKRIGQIDGLRGFLALSVMVHHFAVWLQMTRITGTWAQLKINFFEQLGSTGVALFFMTTGLLFYPRILAGFRANSWPALYITRVFRLVPMSIAAFVLVTLVVMLRTGHGLDADFPGAALRWIFAAGMPPLLGYEDSGRVNAYVLWSLTYEWLFYLAVLPVCAIAMDLSRGKLPSWALPFAVILVGVVFRHVLHDFGFSKFLPLFGTGMLAFEAQSRPALAARLRAPAMTLPALAALLASMILFKTPLDLAWPLLALFFFAVASGNDMGGLLATKAALVLGECSYGIYLTHGIVLFALFTFGGALTGLFPTPFLPVLLPLVALVVVLLTATTYLLVERPGMKAGRLLANRWRALAARRISFAPD</sequence>
<evidence type="ECO:0000313" key="4">
    <source>
        <dbReference type="Proteomes" id="UP001139104"/>
    </source>
</evidence>
<feature type="domain" description="Acyltransferase 3" evidence="2">
    <location>
        <begin position="42"/>
        <end position="363"/>
    </location>
</feature>
<dbReference type="PANTHER" id="PTHR23028">
    <property type="entry name" value="ACETYLTRANSFERASE"/>
    <property type="match status" value="1"/>
</dbReference>
<dbReference type="GO" id="GO:0016746">
    <property type="term" value="F:acyltransferase activity"/>
    <property type="evidence" value="ECO:0007669"/>
    <property type="project" value="UniProtKB-KW"/>
</dbReference>
<feature type="transmembrane region" description="Helical" evidence="1">
    <location>
        <begin position="351"/>
        <end position="371"/>
    </location>
</feature>
<proteinExistence type="predicted"/>
<feature type="transmembrane region" description="Helical" evidence="1">
    <location>
        <begin position="45"/>
        <end position="63"/>
    </location>
</feature>
<accession>A0ABS9Z415</accession>
<reference evidence="3" key="1">
    <citation type="journal article" date="2022" name="ISME J.">
        <title>Identification of active gaseous-alkane degraders at natural gas seeps.</title>
        <authorList>
            <person name="Farhan Ul Haque M."/>
            <person name="Hernandez M."/>
            <person name="Crombie A.T."/>
            <person name="Murrell J.C."/>
        </authorList>
    </citation>
    <scope>NUCLEOTIDE SEQUENCE</scope>
    <source>
        <strain evidence="3">PC2</strain>
    </source>
</reference>
<keyword evidence="1" id="KW-0812">Transmembrane</keyword>
<keyword evidence="1" id="KW-0472">Membrane</keyword>
<feature type="transmembrane region" description="Helical" evidence="1">
    <location>
        <begin position="83"/>
        <end position="100"/>
    </location>
</feature>
<feature type="transmembrane region" description="Helical" evidence="1">
    <location>
        <begin position="187"/>
        <end position="204"/>
    </location>
</feature>
<dbReference type="Proteomes" id="UP001139104">
    <property type="component" value="Unassembled WGS sequence"/>
</dbReference>
<dbReference type="InterPro" id="IPR002656">
    <property type="entry name" value="Acyl_transf_3_dom"/>
</dbReference>
<dbReference type="PANTHER" id="PTHR23028:SF53">
    <property type="entry name" value="ACYL_TRANSF_3 DOMAIN-CONTAINING PROTEIN"/>
    <property type="match status" value="1"/>
</dbReference>
<organism evidence="3 4">
    <name type="scientific">Candidatus Rhodoblastus alkanivorans</name>
    <dbReference type="NCBI Taxonomy" id="2954117"/>
    <lineage>
        <taxon>Bacteria</taxon>
        <taxon>Pseudomonadati</taxon>
        <taxon>Pseudomonadota</taxon>
        <taxon>Alphaproteobacteria</taxon>
        <taxon>Hyphomicrobiales</taxon>
        <taxon>Rhodoblastaceae</taxon>
        <taxon>Rhodoblastus</taxon>
    </lineage>
</organism>
<feature type="transmembrane region" description="Helical" evidence="1">
    <location>
        <begin position="320"/>
        <end position="345"/>
    </location>
</feature>
<comment type="caution">
    <text evidence="3">The sequence shown here is derived from an EMBL/GenBank/DDBJ whole genome shotgun (WGS) entry which is preliminary data.</text>
</comment>
<evidence type="ECO:0000313" key="3">
    <source>
        <dbReference type="EMBL" id="MCI4681917.1"/>
    </source>
</evidence>
<keyword evidence="1" id="KW-1133">Transmembrane helix</keyword>
<dbReference type="EMBL" id="JAIVFP010000001">
    <property type="protein sequence ID" value="MCI4681917.1"/>
    <property type="molecule type" value="Genomic_DNA"/>
</dbReference>
<keyword evidence="3" id="KW-0012">Acyltransferase</keyword>
<keyword evidence="4" id="KW-1185">Reference proteome</keyword>
<feature type="transmembrane region" description="Helical" evidence="1">
    <location>
        <begin position="285"/>
        <end position="308"/>
    </location>
</feature>
<dbReference type="RefSeq" id="WP_243065957.1">
    <property type="nucleotide sequence ID" value="NZ_JAIVFK010000003.1"/>
</dbReference>